<gene>
    <name evidence="2" type="ORF">M011DRAFT_5964</name>
</gene>
<feature type="region of interest" description="Disordered" evidence="1">
    <location>
        <begin position="1"/>
        <end position="53"/>
    </location>
</feature>
<dbReference type="OrthoDB" id="1022638at2759"/>
<evidence type="ECO:0008006" key="4">
    <source>
        <dbReference type="Google" id="ProtNLM"/>
    </source>
</evidence>
<evidence type="ECO:0000313" key="3">
    <source>
        <dbReference type="Proteomes" id="UP000799440"/>
    </source>
</evidence>
<dbReference type="EMBL" id="MU006561">
    <property type="protein sequence ID" value="KAF2751793.1"/>
    <property type="molecule type" value="Genomic_DNA"/>
</dbReference>
<name>A0A6A6VNQ9_9PLEO</name>
<accession>A0A6A6VNQ9</accession>
<evidence type="ECO:0000313" key="2">
    <source>
        <dbReference type="EMBL" id="KAF2751793.1"/>
    </source>
</evidence>
<reference evidence="2" key="1">
    <citation type="journal article" date="2020" name="Stud. Mycol.">
        <title>101 Dothideomycetes genomes: a test case for predicting lifestyles and emergence of pathogens.</title>
        <authorList>
            <person name="Haridas S."/>
            <person name="Albert R."/>
            <person name="Binder M."/>
            <person name="Bloem J."/>
            <person name="Labutti K."/>
            <person name="Salamov A."/>
            <person name="Andreopoulos B."/>
            <person name="Baker S."/>
            <person name="Barry K."/>
            <person name="Bills G."/>
            <person name="Bluhm B."/>
            <person name="Cannon C."/>
            <person name="Castanera R."/>
            <person name="Culley D."/>
            <person name="Daum C."/>
            <person name="Ezra D."/>
            <person name="Gonzalez J."/>
            <person name="Henrissat B."/>
            <person name="Kuo A."/>
            <person name="Liang C."/>
            <person name="Lipzen A."/>
            <person name="Lutzoni F."/>
            <person name="Magnuson J."/>
            <person name="Mondo S."/>
            <person name="Nolan M."/>
            <person name="Ohm R."/>
            <person name="Pangilinan J."/>
            <person name="Park H.-J."/>
            <person name="Ramirez L."/>
            <person name="Alfaro M."/>
            <person name="Sun H."/>
            <person name="Tritt A."/>
            <person name="Yoshinaga Y."/>
            <person name="Zwiers L.-H."/>
            <person name="Turgeon B."/>
            <person name="Goodwin S."/>
            <person name="Spatafora J."/>
            <person name="Crous P."/>
            <person name="Grigoriev I."/>
        </authorList>
    </citation>
    <scope>NUCLEOTIDE SEQUENCE</scope>
    <source>
        <strain evidence="2">CBS 119925</strain>
    </source>
</reference>
<organism evidence="2 3">
    <name type="scientific">Sporormia fimetaria CBS 119925</name>
    <dbReference type="NCBI Taxonomy" id="1340428"/>
    <lineage>
        <taxon>Eukaryota</taxon>
        <taxon>Fungi</taxon>
        <taxon>Dikarya</taxon>
        <taxon>Ascomycota</taxon>
        <taxon>Pezizomycotina</taxon>
        <taxon>Dothideomycetes</taxon>
        <taxon>Pleosporomycetidae</taxon>
        <taxon>Pleosporales</taxon>
        <taxon>Sporormiaceae</taxon>
        <taxon>Sporormia</taxon>
    </lineage>
</organism>
<dbReference type="AlphaFoldDB" id="A0A6A6VNQ9"/>
<keyword evidence="3" id="KW-1185">Reference proteome</keyword>
<feature type="compositionally biased region" description="Basic residues" evidence="1">
    <location>
        <begin position="1"/>
        <end position="12"/>
    </location>
</feature>
<sequence>MSQHNRPIKQKKAQAPSQSKKRTAPPSDARNVAPQPKRRNATPADDLQKSSTKIISIRVGERDAPFPIQEGLLHGRSEFFKANTSVDHLPEVDPDTFALYHASLYTNQIFSSHEHGNPTAVASCHLKFSYLYLLCIKVKDVLGAELALGEIRKCIDRHELCVPPLDCVRIIYAGTKRGDPARTALAKIYAEKGTDKLLQSIAEDTPAQYWPQEFRMDLSPK</sequence>
<evidence type="ECO:0000256" key="1">
    <source>
        <dbReference type="SAM" id="MobiDB-lite"/>
    </source>
</evidence>
<proteinExistence type="predicted"/>
<protein>
    <recommendedName>
        <fullName evidence="4">BTB domain-containing protein</fullName>
    </recommendedName>
</protein>
<dbReference type="Proteomes" id="UP000799440">
    <property type="component" value="Unassembled WGS sequence"/>
</dbReference>